<evidence type="ECO:0000256" key="4">
    <source>
        <dbReference type="SAM" id="MobiDB-lite"/>
    </source>
</evidence>
<dbReference type="EMBL" id="CP021361">
    <property type="protein sequence ID" value="ART52508.1"/>
    <property type="molecule type" value="Genomic_DNA"/>
</dbReference>
<sequence>MSYPSRMQHWPFPPFFRDGRPADAITQAEAILFTTHGETRHGVLERFEPDAQRATLALNNGQGTLDLHFSTIKSIQLMPPIALTADEELTASYRTAGGHEVNTASRPFTVHFADGEHLRGDTKGFVKTRHGLFFFLITDSGHCVRIFIPATALQSYQVGGLLGQHLIRSQLVSAATVQQALTEQERRRNEAQPGTAAAAGPIRDPQQLTEQVAKIGSFVPMRLGDLLINQGMVNDNQMREALGLMKRNKRHLLGNILVEMGVLSRAQLTDAVAEQFSIPQVALDGFVIPPEVLRLVPKEYAVEHQVLPLLVSDKSLVVAVESPVDADYLDELRFSAQKQVVPVIANPEELSKRITFEYSKVDMDGPDLSIEEELRQLSQRLSANDTAPGRGDLQRQVSDNDSLVVRLVNKTILDAQARGASDIHIEAYPEEQPTLIRLRVDGDLMEYMRIPFVLRAALLSRIKIMANLDISEHRLPQDGKIDFSRFGHSKLELRVAVLPTTNGLEDIMMRLLASSKPIALDKLGMDGQLVEQLQKMVHRSYGLILVCGPTGSGKTTTLHSLMAEVNHPDTKIWTAEDPIEITHQGLRQIQMHPRIGLTFAAAMRAFLRADPDVIMVGEMRDSETAHIAIEASLTGHMVMSTLHTNSAPESVIRMLDMGLDPFNFADALVGVLSQRLARRLCPACKQPYTPTCEELKQLARDYASGTRLDPERVLGDWQQRFVPSGQSDWVLYKAQGCSHCDHTGYKGRVGIYELMAASPEIKKLIQTRAPVDQLFEAATAQGMLRLLQYGFLKVLEGVTDQRSVRGACS</sequence>
<dbReference type="Pfam" id="PF05157">
    <property type="entry name" value="MshEN"/>
    <property type="match status" value="1"/>
</dbReference>
<keyword evidence="7" id="KW-1185">Reference proteome</keyword>
<keyword evidence="3" id="KW-0067">ATP-binding</keyword>
<evidence type="ECO:0000256" key="2">
    <source>
        <dbReference type="ARBA" id="ARBA00022741"/>
    </source>
</evidence>
<dbReference type="CDD" id="cd01129">
    <property type="entry name" value="PulE-GspE-like"/>
    <property type="match status" value="1"/>
</dbReference>
<feature type="region of interest" description="Disordered" evidence="4">
    <location>
        <begin position="184"/>
        <end position="203"/>
    </location>
</feature>
<dbReference type="Gene3D" id="3.40.50.300">
    <property type="entry name" value="P-loop containing nucleotide triphosphate hydrolases"/>
    <property type="match status" value="1"/>
</dbReference>
<dbReference type="InterPro" id="IPR001482">
    <property type="entry name" value="T2SS/T4SS_dom"/>
</dbReference>
<keyword evidence="2" id="KW-0547">Nucleotide-binding</keyword>
<dbReference type="KEGG" id="acin:CBP34_13775"/>
<dbReference type="Pfam" id="PF00437">
    <property type="entry name" value="T2SSE"/>
    <property type="match status" value="1"/>
</dbReference>
<reference evidence="6 7" key="1">
    <citation type="submission" date="2017-05" db="EMBL/GenBank/DDBJ databases">
        <title>Polyphasic characterization of four soil-derived phenanthrene-degrading Acidovorax strains and proposal of Acidovorax phenanthrenivorans sp. nov.</title>
        <authorList>
            <person name="Singleton D.R."/>
            <person name="Lee J."/>
            <person name="Dickey A.N."/>
            <person name="Stroud A."/>
            <person name="Scholl E.H."/>
            <person name="Wright F.A."/>
            <person name="Aitken M.D."/>
        </authorList>
    </citation>
    <scope>NUCLEOTIDE SEQUENCE [LARGE SCALE GENOMIC DNA]</scope>
    <source>
        <strain evidence="6">NA3</strain>
    </source>
</reference>
<organism evidence="6 7">
    <name type="scientific">Acidovorax carolinensis</name>
    <dbReference type="NCBI Taxonomy" id="553814"/>
    <lineage>
        <taxon>Bacteria</taxon>
        <taxon>Pseudomonadati</taxon>
        <taxon>Pseudomonadota</taxon>
        <taxon>Betaproteobacteria</taxon>
        <taxon>Burkholderiales</taxon>
        <taxon>Comamonadaceae</taxon>
        <taxon>Acidovorax</taxon>
    </lineage>
</organism>
<evidence type="ECO:0000256" key="3">
    <source>
        <dbReference type="ARBA" id="ARBA00022840"/>
    </source>
</evidence>
<dbReference type="PANTHER" id="PTHR30258:SF1">
    <property type="entry name" value="PROTEIN TRANSPORT PROTEIN HOFB HOMOLOG"/>
    <property type="match status" value="1"/>
</dbReference>
<dbReference type="Proteomes" id="UP000194432">
    <property type="component" value="Chromosome 1"/>
</dbReference>
<accession>A0A240U557</accession>
<dbReference type="InterPro" id="IPR007831">
    <property type="entry name" value="T2SS_GspE_N"/>
</dbReference>
<protein>
    <recommendedName>
        <fullName evidence="5">Bacterial type II secretion system protein E domain-containing protein</fullName>
    </recommendedName>
</protein>
<dbReference type="Gene3D" id="3.30.450.90">
    <property type="match status" value="1"/>
</dbReference>
<dbReference type="SUPFAM" id="SSF52540">
    <property type="entry name" value="P-loop containing nucleoside triphosphate hydrolases"/>
    <property type="match status" value="1"/>
</dbReference>
<comment type="similarity">
    <text evidence="1">Belongs to the GSP E family.</text>
</comment>
<dbReference type="InterPro" id="IPR037257">
    <property type="entry name" value="T2SS_E_N_sf"/>
</dbReference>
<dbReference type="PROSITE" id="PS00662">
    <property type="entry name" value="T2SP_E"/>
    <property type="match status" value="1"/>
</dbReference>
<dbReference type="GO" id="GO:0005886">
    <property type="term" value="C:plasma membrane"/>
    <property type="evidence" value="ECO:0007669"/>
    <property type="project" value="TreeGrafter"/>
</dbReference>
<dbReference type="GO" id="GO:0016887">
    <property type="term" value="F:ATP hydrolysis activity"/>
    <property type="evidence" value="ECO:0007669"/>
    <property type="project" value="TreeGrafter"/>
</dbReference>
<feature type="domain" description="Bacterial type II secretion system protein E" evidence="5">
    <location>
        <begin position="607"/>
        <end position="621"/>
    </location>
</feature>
<dbReference type="GO" id="GO:0005524">
    <property type="term" value="F:ATP binding"/>
    <property type="evidence" value="ECO:0007669"/>
    <property type="project" value="UniProtKB-KW"/>
</dbReference>
<dbReference type="PANTHER" id="PTHR30258">
    <property type="entry name" value="TYPE II SECRETION SYSTEM PROTEIN GSPE-RELATED"/>
    <property type="match status" value="1"/>
</dbReference>
<dbReference type="AlphaFoldDB" id="A0A240U557"/>
<evidence type="ECO:0000259" key="5">
    <source>
        <dbReference type="PROSITE" id="PS00662"/>
    </source>
</evidence>
<dbReference type="SUPFAM" id="SSF160246">
    <property type="entry name" value="EspE N-terminal domain-like"/>
    <property type="match status" value="1"/>
</dbReference>
<proteinExistence type="inferred from homology"/>
<name>A0A240U557_9BURK</name>
<dbReference type="RefSeq" id="WP_094098373.1">
    <property type="nucleotide sequence ID" value="NZ_CP021361.1"/>
</dbReference>
<dbReference type="Gene3D" id="3.30.300.160">
    <property type="entry name" value="Type II secretion system, protein E, N-terminal domain"/>
    <property type="match status" value="1"/>
</dbReference>
<evidence type="ECO:0000313" key="7">
    <source>
        <dbReference type="Proteomes" id="UP000194432"/>
    </source>
</evidence>
<dbReference type="InterPro" id="IPR027417">
    <property type="entry name" value="P-loop_NTPase"/>
</dbReference>
<evidence type="ECO:0000256" key="1">
    <source>
        <dbReference type="ARBA" id="ARBA00006611"/>
    </source>
</evidence>
<gene>
    <name evidence="6" type="ORF">CBP34_13775</name>
</gene>
<evidence type="ECO:0000313" key="6">
    <source>
        <dbReference type="EMBL" id="ART52508.1"/>
    </source>
</evidence>